<dbReference type="GO" id="GO:0003730">
    <property type="term" value="F:mRNA 3'-UTR binding"/>
    <property type="evidence" value="ECO:0007669"/>
    <property type="project" value="TreeGrafter"/>
</dbReference>
<evidence type="ECO:0000256" key="3">
    <source>
        <dbReference type="ARBA" id="ARBA00022737"/>
    </source>
</evidence>
<feature type="region of interest" description="Disordered" evidence="9">
    <location>
        <begin position="894"/>
        <end position="960"/>
    </location>
</feature>
<keyword evidence="3" id="KW-0677">Repeat</keyword>
<evidence type="ECO:0000259" key="10">
    <source>
        <dbReference type="PROSITE" id="PS50303"/>
    </source>
</evidence>
<dbReference type="PROSITE" id="PS50302">
    <property type="entry name" value="PUM"/>
    <property type="match status" value="8"/>
</dbReference>
<dbReference type="PANTHER" id="PTHR12537:SF12">
    <property type="entry name" value="MATERNAL PROTEIN PUMILIO"/>
    <property type="match status" value="1"/>
</dbReference>
<dbReference type="InterPro" id="IPR011989">
    <property type="entry name" value="ARM-like"/>
</dbReference>
<dbReference type="InterPro" id="IPR033133">
    <property type="entry name" value="PUM-HD"/>
</dbReference>
<dbReference type="OrthoDB" id="668540at2759"/>
<feature type="domain" description="PUM-HD" evidence="10">
    <location>
        <begin position="548"/>
        <end position="890"/>
    </location>
</feature>
<feature type="repeat" description="Pumilio" evidence="8">
    <location>
        <begin position="750"/>
        <end position="785"/>
    </location>
</feature>
<feature type="compositionally biased region" description="Low complexity" evidence="9">
    <location>
        <begin position="260"/>
        <end position="276"/>
    </location>
</feature>
<evidence type="ECO:0000256" key="5">
    <source>
        <dbReference type="ARBA" id="ARBA00024893"/>
    </source>
</evidence>
<dbReference type="Pfam" id="PF00806">
    <property type="entry name" value="PUF"/>
    <property type="match status" value="8"/>
</dbReference>
<comment type="function">
    <text evidence="5">RNA-binding nucleolar protein required for pre-rRNA processing. Involved in production of 18S rRNA and assembly of small ribosomal subunit.</text>
</comment>
<dbReference type="Proteomes" id="UP001140560">
    <property type="component" value="Unassembled WGS sequence"/>
</dbReference>
<dbReference type="GO" id="GO:0005737">
    <property type="term" value="C:cytoplasm"/>
    <property type="evidence" value="ECO:0007669"/>
    <property type="project" value="UniProtKB-SubCell"/>
</dbReference>
<evidence type="ECO:0000256" key="7">
    <source>
        <dbReference type="ARBA" id="ARBA00081811"/>
    </source>
</evidence>
<keyword evidence="4" id="KW-0694">RNA-binding</keyword>
<comment type="similarity">
    <text evidence="6">Belongs to the PUF3 family.</text>
</comment>
<gene>
    <name evidence="11" type="primary">PUF3</name>
    <name evidence="11" type="ORF">N0V83_005767</name>
</gene>
<dbReference type="InterPro" id="IPR001313">
    <property type="entry name" value="Pumilio_RNA-bd_rpt"/>
</dbReference>
<evidence type="ECO:0000256" key="9">
    <source>
        <dbReference type="SAM" id="MobiDB-lite"/>
    </source>
</evidence>
<proteinExistence type="inferred from homology"/>
<evidence type="ECO:0000256" key="8">
    <source>
        <dbReference type="PROSITE-ProRule" id="PRU00317"/>
    </source>
</evidence>
<dbReference type="FunFam" id="1.25.10.10:FF:000004">
    <property type="entry name" value="Pumilio homolog 1 isoform 2"/>
    <property type="match status" value="1"/>
</dbReference>
<feature type="repeat" description="Pumilio" evidence="8">
    <location>
        <begin position="786"/>
        <end position="821"/>
    </location>
</feature>
<dbReference type="EMBL" id="JAPEUY010000009">
    <property type="protein sequence ID" value="KAJ4370003.1"/>
    <property type="molecule type" value="Genomic_DNA"/>
</dbReference>
<feature type="repeat" description="Pumilio" evidence="8">
    <location>
        <begin position="606"/>
        <end position="641"/>
    </location>
</feature>
<feature type="compositionally biased region" description="Polar residues" evidence="9">
    <location>
        <begin position="910"/>
        <end position="931"/>
    </location>
</feature>
<comment type="subcellular location">
    <subcellularLocation>
        <location evidence="1">Cytoplasm</location>
    </subcellularLocation>
</comment>
<feature type="region of interest" description="Disordered" evidence="9">
    <location>
        <begin position="219"/>
        <end position="282"/>
    </location>
</feature>
<evidence type="ECO:0000256" key="6">
    <source>
        <dbReference type="ARBA" id="ARBA00060736"/>
    </source>
</evidence>
<reference evidence="11" key="1">
    <citation type="submission" date="2022-10" db="EMBL/GenBank/DDBJ databases">
        <title>Tapping the CABI collections for fungal endophytes: first genome assemblies for Collariella, Neodidymelliopsis, Ascochyta clinopodiicola, Didymella pomorum, Didymosphaeria variabile, Neocosmospora piperis and Neocucurbitaria cava.</title>
        <authorList>
            <person name="Hill R."/>
        </authorList>
    </citation>
    <scope>NUCLEOTIDE SEQUENCE</scope>
    <source>
        <strain evidence="11">IMI 356814</strain>
    </source>
</reference>
<evidence type="ECO:0000313" key="12">
    <source>
        <dbReference type="Proteomes" id="UP001140560"/>
    </source>
</evidence>
<evidence type="ECO:0000256" key="2">
    <source>
        <dbReference type="ARBA" id="ARBA00022490"/>
    </source>
</evidence>
<feature type="compositionally biased region" description="Polar residues" evidence="9">
    <location>
        <begin position="14"/>
        <end position="25"/>
    </location>
</feature>
<protein>
    <recommendedName>
        <fullName evidence="7">Pumilio homology domain family member 3</fullName>
    </recommendedName>
</protein>
<evidence type="ECO:0000256" key="4">
    <source>
        <dbReference type="ARBA" id="ARBA00022884"/>
    </source>
</evidence>
<feature type="repeat" description="Pumilio" evidence="8">
    <location>
        <begin position="678"/>
        <end position="713"/>
    </location>
</feature>
<keyword evidence="12" id="KW-1185">Reference proteome</keyword>
<keyword evidence="2" id="KW-0963">Cytoplasm</keyword>
<feature type="repeat" description="Pumilio" evidence="8">
    <location>
        <begin position="570"/>
        <end position="605"/>
    </location>
</feature>
<dbReference type="SMART" id="SM00025">
    <property type="entry name" value="Pumilio"/>
    <property type="match status" value="8"/>
</dbReference>
<dbReference type="PANTHER" id="PTHR12537">
    <property type="entry name" value="RNA BINDING PROTEIN PUMILIO-RELATED"/>
    <property type="match status" value="1"/>
</dbReference>
<evidence type="ECO:0000313" key="11">
    <source>
        <dbReference type="EMBL" id="KAJ4370003.1"/>
    </source>
</evidence>
<feature type="region of interest" description="Disordered" evidence="9">
    <location>
        <begin position="336"/>
        <end position="399"/>
    </location>
</feature>
<dbReference type="GO" id="GO:0000288">
    <property type="term" value="P:nuclear-transcribed mRNA catabolic process, deadenylation-dependent decay"/>
    <property type="evidence" value="ECO:0007669"/>
    <property type="project" value="TreeGrafter"/>
</dbReference>
<comment type="caution">
    <text evidence="11">The sequence shown here is derived from an EMBL/GenBank/DDBJ whole genome shotgun (WGS) entry which is preliminary data.</text>
</comment>
<name>A0A9W8Y7F6_9PLEO</name>
<feature type="region of interest" description="Disordered" evidence="9">
    <location>
        <begin position="1"/>
        <end position="205"/>
    </location>
</feature>
<feature type="repeat" description="Pumilio" evidence="8">
    <location>
        <begin position="828"/>
        <end position="864"/>
    </location>
</feature>
<evidence type="ECO:0000256" key="1">
    <source>
        <dbReference type="ARBA" id="ARBA00004496"/>
    </source>
</evidence>
<dbReference type="Gene3D" id="1.25.10.10">
    <property type="entry name" value="Leucine-rich Repeat Variant"/>
    <property type="match status" value="1"/>
</dbReference>
<feature type="repeat" description="Pumilio" evidence="8">
    <location>
        <begin position="714"/>
        <end position="749"/>
    </location>
</feature>
<dbReference type="SUPFAM" id="SSF48371">
    <property type="entry name" value="ARM repeat"/>
    <property type="match status" value="1"/>
</dbReference>
<organism evidence="11 12">
    <name type="scientific">Neocucurbitaria cava</name>
    <dbReference type="NCBI Taxonomy" id="798079"/>
    <lineage>
        <taxon>Eukaryota</taxon>
        <taxon>Fungi</taxon>
        <taxon>Dikarya</taxon>
        <taxon>Ascomycota</taxon>
        <taxon>Pezizomycotina</taxon>
        <taxon>Dothideomycetes</taxon>
        <taxon>Pleosporomycetidae</taxon>
        <taxon>Pleosporales</taxon>
        <taxon>Pleosporineae</taxon>
        <taxon>Cucurbitariaceae</taxon>
        <taxon>Neocucurbitaria</taxon>
    </lineage>
</organism>
<sequence length="960" mass="105734">MAAMASNVGCDFPTCSSTHTNTRPQTRSRDFTGGVSLNGTDNERSSHASPWGKNIWNSNPIGFGFGSGARESSRPRGTLGKETPRTYVARTNARIENDSYAGATSDLAEGKTGSGSLVADSETEWRPSRPAWGDNSSKSIPHVRSSGVSPARKRSIAQAQPSQQYADNSPSTYFPGSRSSLVGQIPGAKSAKPHLDPTSMNFTSSRQIDSLNTGFANFGFGQADANPQRPDTGVTSWPDGASVHSPSDDRRSVANSEYFAPSSGAPSRSGSLPPSRHGAEPTQYNQSVDAFSRFPQAGSRQASSFSVANGRSFQERSGSIHSESYQALSRLALEQDQDTRMAAHRSSMSINGFTPAFTPGHDSSGTRDSYPDAQLPGRADDSNFRSAGTYTPDNYGNAQASDPSVQFRAFQFDNSRSAPNGTGVRQSPFYSHINTPPVYDRLNPYRSEQTLSHPNNIAQLQNKLAGYQIQQEQRNFIPPSQFHQQQYQHLLPANQLRHPYGYQFAIPNGMQLTAIPPHMAMGQMAPMMPVQQPPRGPREQQMNDGLGTMSPELQNFKREQKQSKRWELPDIYTHVVEFAGDQHGSRFIQQKLETANSEVKDRIFQELQGDALPLMQDVFGNYVIQKFFEHGDQTQKKILAGKMKGHVLALANQMYACRVVQKALEHVLTDQQAAMVKELEKDVLKTVKDQNGNHVIQKVIDRVPTEHIQNIIEAFRGNVGVLSVNSYGCRVIQRLLEKVQEPQRRFILAELHAEGPKLITDSYGNYVTQHVIEHGLPEDRAKIVSLIQAQFLMFSKHKFASNVVERCLVCGDDEQRRQLVNTVIAKNERGETNILNLLKDGYGNYVVQKLLETLSRDDYDTFVVALKPELEKAKKIISGKQIVSVEKKMYRYDRIDSPTMPRDDAPPTPGLTSSAQSPQSSCLPSTSTSTIDEPVHNGNPAGKPDLAPSTGGIDISESAS</sequence>
<dbReference type="InterPro" id="IPR033712">
    <property type="entry name" value="Pumilio_RNA-bd"/>
</dbReference>
<feature type="compositionally biased region" description="Basic and acidic residues" evidence="9">
    <location>
        <begin position="894"/>
        <end position="905"/>
    </location>
</feature>
<dbReference type="CDD" id="cd07920">
    <property type="entry name" value="Pumilio"/>
    <property type="match status" value="1"/>
</dbReference>
<accession>A0A9W8Y7F6</accession>
<dbReference type="PROSITE" id="PS50303">
    <property type="entry name" value="PUM_HD"/>
    <property type="match status" value="1"/>
</dbReference>
<feature type="compositionally biased region" description="Polar residues" evidence="9">
    <location>
        <begin position="384"/>
        <end position="399"/>
    </location>
</feature>
<dbReference type="AlphaFoldDB" id="A0A9W8Y7F6"/>
<feature type="compositionally biased region" description="Polar residues" evidence="9">
    <location>
        <begin position="157"/>
        <end position="182"/>
    </location>
</feature>
<dbReference type="InterPro" id="IPR016024">
    <property type="entry name" value="ARM-type_fold"/>
</dbReference>
<feature type="repeat" description="Pumilio" evidence="8">
    <location>
        <begin position="642"/>
        <end position="677"/>
    </location>
</feature>